<dbReference type="KEGG" id="eic:NT01EI_0212"/>
<organism evidence="1 2">
    <name type="scientific">Edwardsiella ictaluri (strain 93-146)</name>
    <dbReference type="NCBI Taxonomy" id="634503"/>
    <lineage>
        <taxon>Bacteria</taxon>
        <taxon>Pseudomonadati</taxon>
        <taxon>Pseudomonadota</taxon>
        <taxon>Gammaproteobacteria</taxon>
        <taxon>Enterobacterales</taxon>
        <taxon>Hafniaceae</taxon>
        <taxon>Edwardsiella</taxon>
    </lineage>
</organism>
<evidence type="ECO:0000313" key="2">
    <source>
        <dbReference type="Proteomes" id="UP000001485"/>
    </source>
</evidence>
<name>C5B6Z3_EDWI9</name>
<sequence length="46" mass="4960">MILADDVNYLPLSPQAPNLCDAYRAARGIGGFLAQGDRRQNGNIVN</sequence>
<dbReference type="HOGENOM" id="CLU_217164_0_0_6"/>
<accession>C5B6Z3</accession>
<proteinExistence type="predicted"/>
<reference evidence="2" key="1">
    <citation type="submission" date="2009-03" db="EMBL/GenBank/DDBJ databases">
        <title>Complete genome sequence of Edwardsiella ictaluri 93-146.</title>
        <authorList>
            <person name="Williams M.L."/>
            <person name="Gillaspy A.F."/>
            <person name="Dyer D.W."/>
            <person name="Thune R.L."/>
            <person name="Waldbieser G.C."/>
            <person name="Schuster S.C."/>
            <person name="Gipson J."/>
            <person name="Zaitshik J."/>
            <person name="Landry C."/>
            <person name="Lawrence M.L."/>
        </authorList>
    </citation>
    <scope>NUCLEOTIDE SEQUENCE [LARGE SCALE GENOMIC DNA]</scope>
    <source>
        <strain evidence="2">93-146</strain>
    </source>
</reference>
<dbReference type="Proteomes" id="UP000001485">
    <property type="component" value="Chromosome"/>
</dbReference>
<reference evidence="1 2" key="2">
    <citation type="journal article" date="2012" name="J. Bacteriol.">
        <title>Genome Sequence of Edwardsiella ictaluri 93-146, a Strain Associated with a Natural Channel Catfish Outbreak of Enteric Septicemia of Catfish.</title>
        <authorList>
            <person name="Williams M.L."/>
            <person name="Gillaspy A.F."/>
            <person name="Dyer D.W."/>
            <person name="Thune R.L."/>
            <person name="Waldbieser G.C."/>
            <person name="Schuster S.C."/>
            <person name="Gipson J."/>
            <person name="Zaitshik J."/>
            <person name="Landry C."/>
            <person name="Banes M.M."/>
            <person name="Lawrence M.L."/>
        </authorList>
    </citation>
    <scope>NUCLEOTIDE SEQUENCE [LARGE SCALE GENOMIC DNA]</scope>
    <source>
        <strain evidence="1 2">93-146</strain>
    </source>
</reference>
<dbReference type="EMBL" id="CP001600">
    <property type="protein sequence ID" value="ACR67455.1"/>
    <property type="molecule type" value="Genomic_DNA"/>
</dbReference>
<gene>
    <name evidence="1" type="ordered locus">NT01EI_0212</name>
</gene>
<evidence type="ECO:0000313" key="1">
    <source>
        <dbReference type="EMBL" id="ACR67455.1"/>
    </source>
</evidence>
<dbReference type="AlphaFoldDB" id="C5B6Z3"/>
<protein>
    <submittedName>
        <fullName evidence="1">Uncharacterized protein</fullName>
    </submittedName>
</protein>